<keyword evidence="3" id="KW-1185">Reference proteome</keyword>
<organism evidence="2 3">
    <name type="scientific">Volvox reticuliferus</name>
    <dbReference type="NCBI Taxonomy" id="1737510"/>
    <lineage>
        <taxon>Eukaryota</taxon>
        <taxon>Viridiplantae</taxon>
        <taxon>Chlorophyta</taxon>
        <taxon>core chlorophytes</taxon>
        <taxon>Chlorophyceae</taxon>
        <taxon>CS clade</taxon>
        <taxon>Chlamydomonadales</taxon>
        <taxon>Volvocaceae</taxon>
        <taxon>Volvox</taxon>
    </lineage>
</organism>
<keyword evidence="1" id="KW-1133">Transmembrane helix</keyword>
<comment type="caution">
    <text evidence="2">The sequence shown here is derived from an EMBL/GenBank/DDBJ whole genome shotgun (WGS) entry which is preliminary data.</text>
</comment>
<gene>
    <name evidence="2" type="ORF">Vretifemale_16717</name>
</gene>
<reference evidence="2" key="1">
    <citation type="journal article" date="2021" name="Proc. Natl. Acad. Sci. U.S.A.">
        <title>Three genomes in the algal genus Volvox reveal the fate of a haploid sex-determining region after a transition to homothallism.</title>
        <authorList>
            <person name="Yamamoto K."/>
            <person name="Hamaji T."/>
            <person name="Kawai-Toyooka H."/>
            <person name="Matsuzaki R."/>
            <person name="Takahashi F."/>
            <person name="Nishimura Y."/>
            <person name="Kawachi M."/>
            <person name="Noguchi H."/>
            <person name="Minakuchi Y."/>
            <person name="Umen J.G."/>
            <person name="Toyoda A."/>
            <person name="Nozaki H."/>
        </authorList>
    </citation>
    <scope>NUCLEOTIDE SEQUENCE</scope>
    <source>
        <strain evidence="2">NIES-3786</strain>
    </source>
</reference>
<protein>
    <submittedName>
        <fullName evidence="2">Uncharacterized protein</fullName>
    </submittedName>
</protein>
<name>A0A8J4CUA5_9CHLO</name>
<evidence type="ECO:0000313" key="3">
    <source>
        <dbReference type="Proteomes" id="UP000747110"/>
    </source>
</evidence>
<keyword evidence="1" id="KW-0472">Membrane</keyword>
<dbReference type="Proteomes" id="UP000747110">
    <property type="component" value="Unassembled WGS sequence"/>
</dbReference>
<sequence length="135" mass="14346">MPPTMEGAERSTKCRVAMISAHVVAPLVTAVISVHVVAPLAMAVVVAVISAQMVTMATENCVSGALDGFWLRKERKHANPGCSFIFAVYGKASIGLSPVSMPHKRWVWRGLHFLPGTGPGNRQAAMAPSARRLLG</sequence>
<dbReference type="AlphaFoldDB" id="A0A8J4CUA5"/>
<evidence type="ECO:0000313" key="2">
    <source>
        <dbReference type="EMBL" id="GIL88902.1"/>
    </source>
</evidence>
<dbReference type="EMBL" id="BNCP01000047">
    <property type="protein sequence ID" value="GIL88902.1"/>
    <property type="molecule type" value="Genomic_DNA"/>
</dbReference>
<feature type="transmembrane region" description="Helical" evidence="1">
    <location>
        <begin position="27"/>
        <end position="49"/>
    </location>
</feature>
<keyword evidence="1" id="KW-0812">Transmembrane</keyword>
<proteinExistence type="predicted"/>
<accession>A0A8J4CUA5</accession>
<evidence type="ECO:0000256" key="1">
    <source>
        <dbReference type="SAM" id="Phobius"/>
    </source>
</evidence>